<evidence type="ECO:0000256" key="1">
    <source>
        <dbReference type="ARBA" id="ARBA00023002"/>
    </source>
</evidence>
<dbReference type="EMBL" id="JACHWP010000026">
    <property type="protein sequence ID" value="MBB3024076.1"/>
    <property type="molecule type" value="Genomic_DNA"/>
</dbReference>
<sequence>MRPVDTVTYRRLSDDIPSGLAVATARIGRWDIASTIDSFLDVSYDPPTMLLSLYGESRLAEAIEEAGTCALTVLSSDQRDLADRFGTSGLPLQGMLNGVAHERDPNGNAVLTGGIASFALEVADVHQAATHRLIVGRVVALADGTAMRPAIRFSRTHYDIV</sequence>
<dbReference type="InterPro" id="IPR002563">
    <property type="entry name" value="Flavin_Rdtase-like_dom"/>
</dbReference>
<keyword evidence="5" id="KW-1185">Reference proteome</keyword>
<dbReference type="Pfam" id="PF01613">
    <property type="entry name" value="Flavin_Reduct"/>
    <property type="match status" value="1"/>
</dbReference>
<feature type="domain" description="Flavin reductase like" evidence="2">
    <location>
        <begin position="13"/>
        <end position="159"/>
    </location>
</feature>
<proteinExistence type="predicted"/>
<dbReference type="GO" id="GO:0042602">
    <property type="term" value="F:riboflavin reductase (NADPH) activity"/>
    <property type="evidence" value="ECO:0007669"/>
    <property type="project" value="TreeGrafter"/>
</dbReference>
<dbReference type="AlphaFoldDB" id="A0A839R3B7"/>
<evidence type="ECO:0000313" key="5">
    <source>
        <dbReference type="Proteomes" id="UP000568050"/>
    </source>
</evidence>
<name>A0A839R3B7_9MICO</name>
<reference evidence="4 5" key="1">
    <citation type="submission" date="2020-08" db="EMBL/GenBank/DDBJ databases">
        <title>Sequencing the genomes of 1000 actinobacteria strains.</title>
        <authorList>
            <person name="Klenk H.-P."/>
        </authorList>
    </citation>
    <scope>NUCLEOTIDE SEQUENCE [LARGE SCALE GENOMIC DNA]</scope>
    <source>
        <strain evidence="4 5">DSM 23040</strain>
    </source>
</reference>
<keyword evidence="1" id="KW-0560">Oxidoreductase</keyword>
<dbReference type="InterPro" id="IPR050268">
    <property type="entry name" value="NADH-dep_flavin_reductase"/>
</dbReference>
<comment type="caution">
    <text evidence="4">The sequence shown here is derived from an EMBL/GenBank/DDBJ whole genome shotgun (WGS) entry which is preliminary data.</text>
</comment>
<dbReference type="Proteomes" id="UP000568050">
    <property type="component" value="Unassembled WGS sequence"/>
</dbReference>
<dbReference type="Gene3D" id="2.30.110.10">
    <property type="entry name" value="Electron Transport, Fmn-binding Protein, Chain A"/>
    <property type="match status" value="1"/>
</dbReference>
<dbReference type="SUPFAM" id="SSF50475">
    <property type="entry name" value="FMN-binding split barrel"/>
    <property type="match status" value="1"/>
</dbReference>
<evidence type="ECO:0000313" key="4">
    <source>
        <dbReference type="EMBL" id="MBB3024076.1"/>
    </source>
</evidence>
<dbReference type="SMART" id="SM00903">
    <property type="entry name" value="Flavin_Reduct"/>
    <property type="match status" value="1"/>
</dbReference>
<dbReference type="PANTHER" id="PTHR30466">
    <property type="entry name" value="FLAVIN REDUCTASE"/>
    <property type="match status" value="1"/>
</dbReference>
<accession>A0A839R3B7</accession>
<evidence type="ECO:0000313" key="3">
    <source>
        <dbReference type="EMBL" id="MBB3023997.1"/>
    </source>
</evidence>
<organism evidence="4 5">
    <name type="scientific">Helcobacillus massiliensis</name>
    <dbReference type="NCBI Taxonomy" id="521392"/>
    <lineage>
        <taxon>Bacteria</taxon>
        <taxon>Bacillati</taxon>
        <taxon>Actinomycetota</taxon>
        <taxon>Actinomycetes</taxon>
        <taxon>Micrococcales</taxon>
        <taxon>Dermabacteraceae</taxon>
        <taxon>Helcobacillus</taxon>
    </lineage>
</organism>
<evidence type="ECO:0000259" key="2">
    <source>
        <dbReference type="SMART" id="SM00903"/>
    </source>
</evidence>
<dbReference type="EMBL" id="JACHWP010000021">
    <property type="protein sequence ID" value="MBB3023997.1"/>
    <property type="molecule type" value="Genomic_DNA"/>
</dbReference>
<dbReference type="InterPro" id="IPR012349">
    <property type="entry name" value="Split_barrel_FMN-bd"/>
</dbReference>
<protein>
    <submittedName>
        <fullName evidence="4">Flavin reductase (DIM6/NTAB) family NADH-FMN oxidoreductase RutF</fullName>
    </submittedName>
</protein>
<dbReference type="RefSeq" id="WP_183377281.1">
    <property type="nucleotide sequence ID" value="NZ_CBCSFZ010000012.1"/>
</dbReference>
<gene>
    <name evidence="3" type="ORF">FHX50_002304</name>
    <name evidence="4" type="ORF">FHX50_002383</name>
</gene>
<dbReference type="GO" id="GO:0010181">
    <property type="term" value="F:FMN binding"/>
    <property type="evidence" value="ECO:0007669"/>
    <property type="project" value="InterPro"/>
</dbReference>
<dbReference type="PANTHER" id="PTHR30466:SF1">
    <property type="entry name" value="FMN REDUCTASE (NADH) RUTF"/>
    <property type="match status" value="1"/>
</dbReference>